<dbReference type="Gene3D" id="2.60.40.1120">
    <property type="entry name" value="Carboxypeptidase-like, regulatory domain"/>
    <property type="match status" value="1"/>
</dbReference>
<dbReference type="InterPro" id="IPR008969">
    <property type="entry name" value="CarboxyPept-like_regulatory"/>
</dbReference>
<protein>
    <submittedName>
        <fullName evidence="7">TonB-dependent receptor</fullName>
    </submittedName>
</protein>
<dbReference type="InterPro" id="IPR023997">
    <property type="entry name" value="TonB-dep_OMP_SusC/RagA_CS"/>
</dbReference>
<gene>
    <name evidence="7" type="ORF">WJU16_18030</name>
</gene>
<keyword evidence="8" id="KW-1185">Reference proteome</keyword>
<dbReference type="SUPFAM" id="SSF56935">
    <property type="entry name" value="Porins"/>
    <property type="match status" value="1"/>
</dbReference>
<dbReference type="NCBIfam" id="TIGR04057">
    <property type="entry name" value="SusC_RagA_signa"/>
    <property type="match status" value="1"/>
</dbReference>
<organism evidence="7 8">
    <name type="scientific">Chitinophaga pollutisoli</name>
    <dbReference type="NCBI Taxonomy" id="3133966"/>
    <lineage>
        <taxon>Bacteria</taxon>
        <taxon>Pseudomonadati</taxon>
        <taxon>Bacteroidota</taxon>
        <taxon>Chitinophagia</taxon>
        <taxon>Chitinophagales</taxon>
        <taxon>Chitinophagaceae</taxon>
        <taxon>Chitinophaga</taxon>
    </lineage>
</organism>
<feature type="chain" id="PRO_5045191994" evidence="5">
    <location>
        <begin position="31"/>
        <end position="1139"/>
    </location>
</feature>
<evidence type="ECO:0000256" key="4">
    <source>
        <dbReference type="PROSITE-ProRule" id="PRU01360"/>
    </source>
</evidence>
<evidence type="ECO:0000256" key="1">
    <source>
        <dbReference type="ARBA" id="ARBA00022448"/>
    </source>
</evidence>
<dbReference type="PROSITE" id="PS52016">
    <property type="entry name" value="TONB_DEPENDENT_REC_3"/>
    <property type="match status" value="1"/>
</dbReference>
<dbReference type="NCBIfam" id="TIGR04056">
    <property type="entry name" value="OMP_RagA_SusC"/>
    <property type="match status" value="1"/>
</dbReference>
<keyword evidence="1 4" id="KW-0813">Transport</keyword>
<keyword evidence="4" id="KW-0812">Transmembrane</keyword>
<dbReference type="Pfam" id="PF07660">
    <property type="entry name" value="STN"/>
    <property type="match status" value="1"/>
</dbReference>
<dbReference type="InterPro" id="IPR023996">
    <property type="entry name" value="TonB-dep_OMP_SusC/RagA"/>
</dbReference>
<dbReference type="SUPFAM" id="SSF49464">
    <property type="entry name" value="Carboxypeptidase regulatory domain-like"/>
    <property type="match status" value="1"/>
</dbReference>
<evidence type="ECO:0000256" key="2">
    <source>
        <dbReference type="ARBA" id="ARBA00023136"/>
    </source>
</evidence>
<dbReference type="Pfam" id="PF13715">
    <property type="entry name" value="CarbopepD_reg_2"/>
    <property type="match status" value="1"/>
</dbReference>
<proteinExistence type="inferred from homology"/>
<keyword evidence="2 4" id="KW-0472">Membrane</keyword>
<dbReference type="EMBL" id="CP149822">
    <property type="protein sequence ID" value="WZN39879.1"/>
    <property type="molecule type" value="Genomic_DNA"/>
</dbReference>
<feature type="domain" description="Secretin/TonB short N-terminal" evidence="6">
    <location>
        <begin position="63"/>
        <end position="114"/>
    </location>
</feature>
<sequence length="1139" mass="124954">MRKCMRNCRLAVRSLVIVCLLFSTFIPASAQVQDPALQKAVTVSGNNMTILQVFRSIKKQTGFTLVYSNQLLNDNEKLNLNFRNAKLEEVLDAVLKGRNIVYQVRSNRIVLERKPAAPVAKPAAPQEEGAKETTVRGQVMDPEGTPLPGATVAVNGTSRGVATDEMGVFSIAISEGQTLRIAMIGMNPVEIPYTGQRTLKVTLSEKVDKLNEVVIVGFGKQKKVTVTGSVASVNMQDMRTPVISLTNALAGKVAGVISMQSGGGEPGYDNPTFTLRGVGTFQGSVSPLIIVDGVQRQDVNSTYGGAFNNIDPEDIQSITLLKDASATAVYGAKGANGVLIITTKRGVAGKPKVSAKAEAGATGLTKLPKMVDGVKYMQLYNEARRNNGESETYTEEQIAKTASGLDPYLYPNVNWMEQIYKDWTPMTNANVNVSGGGEAMRYYVSMSFYNQDGQYNVTKVNGYNPNLNFKRYDFRSNVDLNVTKSTTLSLNLAAMLVNSRFPGASSRDIWYNTYATNPIAFPVSFPGNVWAGPSNTGGVNPFNVVQNQGYSTEFKPSVQSVLSINQNLDAVTKGLTATARFSFDSYGEFGTERRGLNDLYLADRRDSDGNLVLRQTRFGDKFLGFGTSSSGERMMYLEGNLSYDRTFGDHSFGALLVGAIRNRQRGTAPDVKWSIPFRNQNAAARVTYGYKDKYLLEGNFGATGSENFQKGERWGFFPAVSAGWVISKEDFMASLPAFSLLKVRFSIGNTGNDAINQDRFGYLTYLTTGAPGISFGTSPSHIPGTAVQVFGTQGLTWETSTKTNLGIDIGLWDKLNVTFDLFKDRRRQILIQRGSISSIGGYDDYAIFANLGEMENKGFDGSIEYNTHIGKDFSLRLFGNITYARNRILDADRPTSIYPYQSFEGSRFGEYWGYRHLGLFRDDADVARSPEQLRPLQPGDIKFTDMNGDGRVDANDISALGKSSFPTWSYGYGFNLGYKRWELSALFAGVADVGIMANGSYVNLENGTAVGVGIVPFAGIGLYPGSVLANVEDRWTKENPRQDAWYPRLTITNSGDNNYVNSDWWLKDGSFMRLKQASLSYNIITPAQHVKGISSLAVYANGTNLLTFSKFKLWDPELGSNAARYPFSRTITLGLRAQF</sequence>
<name>A0ABZ2YJI3_9BACT</name>
<keyword evidence="7" id="KW-0675">Receptor</keyword>
<dbReference type="InterPro" id="IPR012910">
    <property type="entry name" value="Plug_dom"/>
</dbReference>
<dbReference type="InterPro" id="IPR018247">
    <property type="entry name" value="EF_Hand_1_Ca_BS"/>
</dbReference>
<dbReference type="SMART" id="SM00965">
    <property type="entry name" value="STN"/>
    <property type="match status" value="1"/>
</dbReference>
<evidence type="ECO:0000313" key="7">
    <source>
        <dbReference type="EMBL" id="WZN39879.1"/>
    </source>
</evidence>
<reference evidence="8" key="1">
    <citation type="submission" date="2024-03" db="EMBL/GenBank/DDBJ databases">
        <title>Chitinophaga horti sp. nov., isolated from garden soil.</title>
        <authorList>
            <person name="Lee D.S."/>
            <person name="Han D.M."/>
            <person name="Baek J.H."/>
            <person name="Choi D.G."/>
            <person name="Jeon J.H."/>
            <person name="Jeon C.O."/>
        </authorList>
    </citation>
    <scope>NUCLEOTIDE SEQUENCE [LARGE SCALE GENOMIC DNA]</scope>
    <source>
        <strain evidence="8">GPA1</strain>
    </source>
</reference>
<keyword evidence="5" id="KW-0732">Signal</keyword>
<evidence type="ECO:0000256" key="5">
    <source>
        <dbReference type="SAM" id="SignalP"/>
    </source>
</evidence>
<evidence type="ECO:0000256" key="3">
    <source>
        <dbReference type="ARBA" id="ARBA00023237"/>
    </source>
</evidence>
<dbReference type="Pfam" id="PF07715">
    <property type="entry name" value="Plug"/>
    <property type="match status" value="1"/>
</dbReference>
<feature type="signal peptide" evidence="5">
    <location>
        <begin position="1"/>
        <end position="30"/>
    </location>
</feature>
<dbReference type="PROSITE" id="PS00018">
    <property type="entry name" value="EF_HAND_1"/>
    <property type="match status" value="1"/>
</dbReference>
<evidence type="ECO:0000259" key="6">
    <source>
        <dbReference type="SMART" id="SM00965"/>
    </source>
</evidence>
<dbReference type="InterPro" id="IPR037066">
    <property type="entry name" value="Plug_dom_sf"/>
</dbReference>
<dbReference type="Gene3D" id="2.170.130.10">
    <property type="entry name" value="TonB-dependent receptor, plug domain"/>
    <property type="match status" value="1"/>
</dbReference>
<dbReference type="RefSeq" id="WP_341834843.1">
    <property type="nucleotide sequence ID" value="NZ_CP149822.1"/>
</dbReference>
<dbReference type="InterPro" id="IPR039426">
    <property type="entry name" value="TonB-dep_rcpt-like"/>
</dbReference>
<keyword evidence="3 4" id="KW-0998">Cell outer membrane</keyword>
<dbReference type="InterPro" id="IPR011662">
    <property type="entry name" value="Secretin/TonB_short_N"/>
</dbReference>
<keyword evidence="4" id="KW-1134">Transmembrane beta strand</keyword>
<evidence type="ECO:0000313" key="8">
    <source>
        <dbReference type="Proteomes" id="UP001485459"/>
    </source>
</evidence>
<accession>A0ABZ2YJI3</accession>
<comment type="subcellular location">
    <subcellularLocation>
        <location evidence="4">Cell outer membrane</location>
        <topology evidence="4">Multi-pass membrane protein</topology>
    </subcellularLocation>
</comment>
<dbReference type="Proteomes" id="UP001485459">
    <property type="component" value="Chromosome"/>
</dbReference>
<comment type="similarity">
    <text evidence="4">Belongs to the TonB-dependent receptor family.</text>
</comment>